<accession>M7Z5T7</accession>
<protein>
    <submittedName>
        <fullName evidence="2">Uncharacterized protein</fullName>
    </submittedName>
</protein>
<name>M7Z5T7_TRIUA</name>
<reference evidence="2" key="1">
    <citation type="journal article" date="2013" name="Nature">
        <title>Draft genome of the wheat A-genome progenitor Triticum urartu.</title>
        <authorList>
            <person name="Ling H.Q."/>
            <person name="Zhao S."/>
            <person name="Liu D."/>
            <person name="Wang J."/>
            <person name="Sun H."/>
            <person name="Zhang C."/>
            <person name="Fan H."/>
            <person name="Li D."/>
            <person name="Dong L."/>
            <person name="Tao Y."/>
            <person name="Gao C."/>
            <person name="Wu H."/>
            <person name="Li Y."/>
            <person name="Cui Y."/>
            <person name="Guo X."/>
            <person name="Zheng S."/>
            <person name="Wang B."/>
            <person name="Yu K."/>
            <person name="Liang Q."/>
            <person name="Yang W."/>
            <person name="Lou X."/>
            <person name="Chen J."/>
            <person name="Feng M."/>
            <person name="Jian J."/>
            <person name="Zhang X."/>
            <person name="Luo G."/>
            <person name="Jiang Y."/>
            <person name="Liu J."/>
            <person name="Wang Z."/>
            <person name="Sha Y."/>
            <person name="Zhang B."/>
            <person name="Wu H."/>
            <person name="Tang D."/>
            <person name="Shen Q."/>
            <person name="Xue P."/>
            <person name="Zou S."/>
            <person name="Wang X."/>
            <person name="Liu X."/>
            <person name="Wang F."/>
            <person name="Yang Y."/>
            <person name="An X."/>
            <person name="Dong Z."/>
            <person name="Zhang K."/>
            <person name="Zhang X."/>
            <person name="Luo M.C."/>
            <person name="Dvorak J."/>
            <person name="Tong Y."/>
            <person name="Wang J."/>
            <person name="Yang H."/>
            <person name="Li Z."/>
            <person name="Wang D."/>
            <person name="Zhang A."/>
            <person name="Wang J."/>
        </authorList>
    </citation>
    <scope>NUCLEOTIDE SEQUENCE</scope>
</reference>
<gene>
    <name evidence="2" type="ORF">TRIUR3_11762</name>
</gene>
<evidence type="ECO:0000256" key="1">
    <source>
        <dbReference type="SAM" id="MobiDB-lite"/>
    </source>
</evidence>
<sequence>MAEEEVGAHLAGFEWDASDLGFLDDGNCYEERMTRSIGGILRRSGLMWAVEFEVDSVWYHECSHAQFTHMFRLLENSRILGGLANVWSALVAEAMDAIHHLNQNLQFAAEKCRELVGKEAASKSGQFTFMNCFDMGSGSLACAGKEGVKLYVNNLRSAHIETVRQRALEKALADALTEGLSPAEAAKQAQKIGAKATKVAARQAKRILGPIISCGWDFFEAMYFGGSMTEGFLRGMGTLFGTYAGGFHGEERLGKLGYLVGSQLGSWGGGRIGLMVYDVINGLNYMLEFVRPEEYRSSSYAAEEGSEYADNYRSSSYVSEEGSEYADNYRSREGYEPTYSETPEEAQAEEDSGGFSLF</sequence>
<feature type="compositionally biased region" description="Acidic residues" evidence="1">
    <location>
        <begin position="342"/>
        <end position="352"/>
    </location>
</feature>
<dbReference type="PANTHER" id="PTHR35702:SF1">
    <property type="entry name" value="EXPRESSED PROTEIN"/>
    <property type="match status" value="1"/>
</dbReference>
<dbReference type="STRING" id="4572.M7Z5T7"/>
<feature type="region of interest" description="Disordered" evidence="1">
    <location>
        <begin position="305"/>
        <end position="358"/>
    </location>
</feature>
<organism evidence="2">
    <name type="scientific">Triticum urartu</name>
    <name type="common">Red wild einkorn</name>
    <name type="synonym">Crithodium urartu</name>
    <dbReference type="NCBI Taxonomy" id="4572"/>
    <lineage>
        <taxon>Eukaryota</taxon>
        <taxon>Viridiplantae</taxon>
        <taxon>Streptophyta</taxon>
        <taxon>Embryophyta</taxon>
        <taxon>Tracheophyta</taxon>
        <taxon>Spermatophyta</taxon>
        <taxon>Magnoliopsida</taxon>
        <taxon>Liliopsida</taxon>
        <taxon>Poales</taxon>
        <taxon>Poaceae</taxon>
        <taxon>BOP clade</taxon>
        <taxon>Pooideae</taxon>
        <taxon>Triticodae</taxon>
        <taxon>Triticeae</taxon>
        <taxon>Triticinae</taxon>
        <taxon>Triticum</taxon>
    </lineage>
</organism>
<dbReference type="EMBL" id="KD256516">
    <property type="protein sequence ID" value="EMS47755.1"/>
    <property type="molecule type" value="Genomic_DNA"/>
</dbReference>
<evidence type="ECO:0000313" key="2">
    <source>
        <dbReference type="EMBL" id="EMS47755.1"/>
    </source>
</evidence>
<feature type="compositionally biased region" description="Low complexity" evidence="1">
    <location>
        <begin position="305"/>
        <end position="320"/>
    </location>
</feature>
<dbReference type="eggNOG" id="ENOG502QVJS">
    <property type="taxonomic scope" value="Eukaryota"/>
</dbReference>
<dbReference type="PANTHER" id="PTHR35702">
    <property type="entry name" value="EXPRESSED PROTEIN"/>
    <property type="match status" value="1"/>
</dbReference>
<dbReference type="AlphaFoldDB" id="M7Z5T7"/>
<proteinExistence type="predicted"/>